<name>A0A1R2BQW1_9CILI</name>
<proteinExistence type="predicted"/>
<protein>
    <submittedName>
        <fullName evidence="1">Uncharacterized protein</fullName>
    </submittedName>
</protein>
<dbReference type="AlphaFoldDB" id="A0A1R2BQW1"/>
<comment type="caution">
    <text evidence="1">The sequence shown here is derived from an EMBL/GenBank/DDBJ whole genome shotgun (WGS) entry which is preliminary data.</text>
</comment>
<organism evidence="1 2">
    <name type="scientific">Stentor coeruleus</name>
    <dbReference type="NCBI Taxonomy" id="5963"/>
    <lineage>
        <taxon>Eukaryota</taxon>
        <taxon>Sar</taxon>
        <taxon>Alveolata</taxon>
        <taxon>Ciliophora</taxon>
        <taxon>Postciliodesmatophora</taxon>
        <taxon>Heterotrichea</taxon>
        <taxon>Heterotrichida</taxon>
        <taxon>Stentoridae</taxon>
        <taxon>Stentor</taxon>
    </lineage>
</organism>
<dbReference type="Proteomes" id="UP000187209">
    <property type="component" value="Unassembled WGS sequence"/>
</dbReference>
<dbReference type="EMBL" id="MPUH01000493">
    <property type="protein sequence ID" value="OMJ78985.1"/>
    <property type="molecule type" value="Genomic_DNA"/>
</dbReference>
<gene>
    <name evidence="1" type="ORF">SteCoe_21065</name>
</gene>
<reference evidence="1 2" key="1">
    <citation type="submission" date="2016-11" db="EMBL/GenBank/DDBJ databases">
        <title>The macronuclear genome of Stentor coeruleus: a giant cell with tiny introns.</title>
        <authorList>
            <person name="Slabodnick M."/>
            <person name="Ruby J.G."/>
            <person name="Reiff S.B."/>
            <person name="Swart E.C."/>
            <person name="Gosai S."/>
            <person name="Prabakaran S."/>
            <person name="Witkowska E."/>
            <person name="Larue G.E."/>
            <person name="Fisher S."/>
            <person name="Freeman R.M."/>
            <person name="Gunawardena J."/>
            <person name="Chu W."/>
            <person name="Stover N.A."/>
            <person name="Gregory B.D."/>
            <person name="Nowacki M."/>
            <person name="Derisi J."/>
            <person name="Roy S.W."/>
            <person name="Marshall W.F."/>
            <person name="Sood P."/>
        </authorList>
    </citation>
    <scope>NUCLEOTIDE SEQUENCE [LARGE SCALE GENOMIC DNA]</scope>
    <source>
        <strain evidence="1">WM001</strain>
    </source>
</reference>
<keyword evidence="2" id="KW-1185">Reference proteome</keyword>
<sequence>MWGIFRRFGKFTQIQELAKFPVEVDKYLTALGDTNIYKSYMGQKPVQTLDLLYRSSKKRLNLNTIRWEDYPEIKVCLKELPLKLNSYSLANIITIMKCCSKLMIKDTDLWKSLEQAVIMKIGQLKERQLHDVISAFSQSKSTNSQLWKEIEQVIINKFCPENNIQSHVLALIILQYEKLGLLDQNFLSILEQQINKTYLNLNGADTSQILQIYLKYKIGSDDFYKFLTKQASLTLHTMDCFNATLALISFIKLLKGDQVNEFENHILMLSNHVNMKIIGSIFYNYAKYMPVPIINDAKRRRFMQELGNILEKNNEIIDKTVSVEDLVYTLYGMAVGKFFDKRDTWGKILERVTLLGMENKEDIILFEEIKRILEVNGMKSLIQ</sequence>
<evidence type="ECO:0000313" key="1">
    <source>
        <dbReference type="EMBL" id="OMJ78985.1"/>
    </source>
</evidence>
<accession>A0A1R2BQW1</accession>
<evidence type="ECO:0000313" key="2">
    <source>
        <dbReference type="Proteomes" id="UP000187209"/>
    </source>
</evidence>